<sequence length="182" mass="20936">MAVTRFYDNITKLYLLKYGYDMLDDEDLEEDIEDPTDPNAILPGSLELSEEEEACRAKIFNSLRGENWAWYRSKFGGGLEESQWNKMQLAHFYSKIHYEERIKACFEAAWEVEVQRALHLEAPAPEKVKIWGKVTRAVMAEESPEMLAELKVALDKQHAGVVRAWEMGCAEVPLTTKEEMSA</sequence>
<evidence type="ECO:0000313" key="2">
    <source>
        <dbReference type="Proteomes" id="UP001221757"/>
    </source>
</evidence>
<comment type="caution">
    <text evidence="1">The sequence shown here is derived from an EMBL/GenBank/DDBJ whole genome shotgun (WGS) entry which is preliminary data.</text>
</comment>
<name>A0AAD7GBR9_MYCRO</name>
<keyword evidence="2" id="KW-1185">Reference proteome</keyword>
<dbReference type="EMBL" id="JARKIE010000146">
    <property type="protein sequence ID" value="KAJ7676139.1"/>
    <property type="molecule type" value="Genomic_DNA"/>
</dbReference>
<gene>
    <name evidence="1" type="ORF">B0H17DRAFT_1207528</name>
</gene>
<dbReference type="Proteomes" id="UP001221757">
    <property type="component" value="Unassembled WGS sequence"/>
</dbReference>
<proteinExistence type="predicted"/>
<reference evidence="1" key="1">
    <citation type="submission" date="2023-03" db="EMBL/GenBank/DDBJ databases">
        <title>Massive genome expansion in bonnet fungi (Mycena s.s.) driven by repeated elements and novel gene families across ecological guilds.</title>
        <authorList>
            <consortium name="Lawrence Berkeley National Laboratory"/>
            <person name="Harder C.B."/>
            <person name="Miyauchi S."/>
            <person name="Viragh M."/>
            <person name="Kuo A."/>
            <person name="Thoen E."/>
            <person name="Andreopoulos B."/>
            <person name="Lu D."/>
            <person name="Skrede I."/>
            <person name="Drula E."/>
            <person name="Henrissat B."/>
            <person name="Morin E."/>
            <person name="Kohler A."/>
            <person name="Barry K."/>
            <person name="LaButti K."/>
            <person name="Morin E."/>
            <person name="Salamov A."/>
            <person name="Lipzen A."/>
            <person name="Mereny Z."/>
            <person name="Hegedus B."/>
            <person name="Baldrian P."/>
            <person name="Stursova M."/>
            <person name="Weitz H."/>
            <person name="Taylor A."/>
            <person name="Grigoriev I.V."/>
            <person name="Nagy L.G."/>
            <person name="Martin F."/>
            <person name="Kauserud H."/>
        </authorList>
    </citation>
    <scope>NUCLEOTIDE SEQUENCE</scope>
    <source>
        <strain evidence="1">CBHHK067</strain>
    </source>
</reference>
<dbReference type="AlphaFoldDB" id="A0AAD7GBR9"/>
<evidence type="ECO:0000313" key="1">
    <source>
        <dbReference type="EMBL" id="KAJ7676139.1"/>
    </source>
</evidence>
<accession>A0AAD7GBR9</accession>
<organism evidence="1 2">
    <name type="scientific">Mycena rosella</name>
    <name type="common">Pink bonnet</name>
    <name type="synonym">Agaricus rosellus</name>
    <dbReference type="NCBI Taxonomy" id="1033263"/>
    <lineage>
        <taxon>Eukaryota</taxon>
        <taxon>Fungi</taxon>
        <taxon>Dikarya</taxon>
        <taxon>Basidiomycota</taxon>
        <taxon>Agaricomycotina</taxon>
        <taxon>Agaricomycetes</taxon>
        <taxon>Agaricomycetidae</taxon>
        <taxon>Agaricales</taxon>
        <taxon>Marasmiineae</taxon>
        <taxon>Mycenaceae</taxon>
        <taxon>Mycena</taxon>
    </lineage>
</organism>
<protein>
    <submittedName>
        <fullName evidence="1">Uncharacterized protein</fullName>
    </submittedName>
</protein>